<dbReference type="AlphaFoldDB" id="G0ACN0"/>
<dbReference type="SUPFAM" id="SSF103025">
    <property type="entry name" value="Folate-binding domain"/>
    <property type="match status" value="1"/>
</dbReference>
<reference evidence="1 2" key="3">
    <citation type="journal article" date="2008" name="FEMS Microbiol. Ecol.">
        <title>Identification and characterization of genes underlying chitinolysis in Collimonas fungivorans Ter331.</title>
        <authorList>
            <person name="Fritsche K."/>
            <person name="de Boer W."/>
            <person name="Gerards S."/>
            <person name="van den Berg M."/>
            <person name="van Veen J.A."/>
            <person name="Leveau J.H."/>
        </authorList>
    </citation>
    <scope>NUCLEOTIDE SEQUENCE [LARGE SCALE GENOMIC DNA]</scope>
    <source>
        <strain evidence="1 2">Ter331</strain>
    </source>
</reference>
<reference evidence="1 2" key="2">
    <citation type="journal article" date="2006" name="J. Microbiol. Methods">
        <title>Genomic flank-sequencing of plasposon insertion sites for rapid identification of functional genes.</title>
        <authorList>
            <person name="Leveau J.H."/>
            <person name="Gerards S."/>
            <person name="Fritsche K."/>
            <person name="Zondag G."/>
            <person name="van Veen J.A."/>
        </authorList>
    </citation>
    <scope>NUCLEOTIDE SEQUENCE [LARGE SCALE GENOMIC DNA]</scope>
    <source>
        <strain evidence="1 2">Ter331</strain>
    </source>
</reference>
<accession>G0ACN0</accession>
<proteinExistence type="predicted"/>
<keyword evidence="1" id="KW-0560">Oxidoreductase</keyword>
<protein>
    <submittedName>
        <fullName evidence="1">Sarcosine oxidase gamma subunit</fullName>
        <ecNumber evidence="1">1.5.3.1</ecNumber>
    </submittedName>
</protein>
<reference evidence="2" key="6">
    <citation type="submission" date="2011-05" db="EMBL/GenBank/DDBJ databases">
        <title>Complete sequence of Collimonas fungivorans Ter331.</title>
        <authorList>
            <person name="Leveau J.H."/>
        </authorList>
    </citation>
    <scope>NUCLEOTIDE SEQUENCE [LARGE SCALE GENOMIC DNA]</scope>
    <source>
        <strain evidence="2">Ter331</strain>
    </source>
</reference>
<sequence length="209" mass="22735">MQKESVNMLNETQLFQVQQESPFTELTQMLAPLAAGAGAAVSMEEKPFLELINLKGDADSAVLQKAVKSLTGAVLPLQPNTVTDSEKFTIYWLAPNEWLVQSKQPRLPALCADLTGALAGQFASVVDVSSGNTSLVLSGEKAREVLRKGCPLDFHPAVFTVGQCAQSHFFKAGVLLRPLAGGEYELVIRRSFADYFGRILLDACQEYLQ</sequence>
<organism evidence="1 2">
    <name type="scientific">Collimonas fungivorans (strain Ter331)</name>
    <dbReference type="NCBI Taxonomy" id="1005048"/>
    <lineage>
        <taxon>Bacteria</taxon>
        <taxon>Pseudomonadati</taxon>
        <taxon>Pseudomonadota</taxon>
        <taxon>Betaproteobacteria</taxon>
        <taxon>Burkholderiales</taxon>
        <taxon>Oxalobacteraceae</taxon>
        <taxon>Collimonas</taxon>
    </lineage>
</organism>
<dbReference type="KEGG" id="cfu:CFU_3079"/>
<dbReference type="Pfam" id="PF04268">
    <property type="entry name" value="SoxG"/>
    <property type="match status" value="1"/>
</dbReference>
<dbReference type="EC" id="1.5.3.1" evidence="1"/>
<dbReference type="InterPro" id="IPR027266">
    <property type="entry name" value="TrmE/GcvT-like"/>
</dbReference>
<reference evidence="1 2" key="4">
    <citation type="journal article" date="2010" name="Environ. Microbiol.">
        <title>The bacterial genus Collimonas: mycophagy, weathering and other adaptive solutions to life in oligotrophic soil environments.</title>
        <authorList>
            <person name="Leveau J.H."/>
            <person name="Uroz S."/>
            <person name="de Boer W."/>
        </authorList>
    </citation>
    <scope>NUCLEOTIDE SEQUENCE [LARGE SCALE GENOMIC DNA]</scope>
    <source>
        <strain evidence="1 2">Ter331</strain>
    </source>
</reference>
<evidence type="ECO:0000313" key="2">
    <source>
        <dbReference type="Proteomes" id="UP000008392"/>
    </source>
</evidence>
<dbReference type="HOGENOM" id="CLU_114076_0_0_4"/>
<dbReference type="EMBL" id="CP002745">
    <property type="protein sequence ID" value="AEK62904.1"/>
    <property type="molecule type" value="Genomic_DNA"/>
</dbReference>
<gene>
    <name evidence="1" type="primary">soxG</name>
    <name evidence="1" type="ordered locus">CFU_3079</name>
</gene>
<name>G0ACN0_COLFT</name>
<dbReference type="Gene3D" id="3.30.70.1520">
    <property type="entry name" value="Heterotetrameric sarcosine oxidase"/>
    <property type="match status" value="1"/>
</dbReference>
<dbReference type="Proteomes" id="UP000008392">
    <property type="component" value="Chromosome"/>
</dbReference>
<dbReference type="GO" id="GO:0008115">
    <property type="term" value="F:sarcosine oxidase activity"/>
    <property type="evidence" value="ECO:0007669"/>
    <property type="project" value="UniProtKB-EC"/>
</dbReference>
<reference evidence="1 2" key="1">
    <citation type="journal article" date="2004" name="Environ. Microbiol.">
        <title>Phylogeny-function analysis of (meta)genomic libraries: screening for expression of ribosomal RNA genes by large-insert library fluorescent in situ hybridization (LIL-FISH).</title>
        <authorList>
            <person name="Leveau J.H."/>
            <person name="Gerards S."/>
            <person name="de Boer W."/>
            <person name="van Veen J.A."/>
        </authorList>
    </citation>
    <scope>NUCLEOTIDE SEQUENCE [LARGE SCALE GENOMIC DNA]</scope>
    <source>
        <strain evidence="1 2">Ter331</strain>
    </source>
</reference>
<dbReference type="Gene3D" id="3.30.1360.120">
    <property type="entry name" value="Probable tRNA modification gtpase trme, domain 1"/>
    <property type="match status" value="1"/>
</dbReference>
<keyword evidence="2" id="KW-1185">Reference proteome</keyword>
<evidence type="ECO:0000313" key="1">
    <source>
        <dbReference type="EMBL" id="AEK62904.1"/>
    </source>
</evidence>
<dbReference type="eggNOG" id="COG4583">
    <property type="taxonomic scope" value="Bacteria"/>
</dbReference>
<dbReference type="STRING" id="1005048.CFU_3079"/>
<dbReference type="InterPro" id="IPR007375">
    <property type="entry name" value="SoxG"/>
</dbReference>
<reference evidence="1 2" key="5">
    <citation type="journal article" date="2011" name="ISME J.">
        <title>Dual transcriptional profiling of a bacterial/fungal confrontation: Collimonas fungivorans versus Aspergillus niger.</title>
        <authorList>
            <person name="Mela F."/>
            <person name="Fritsche K."/>
            <person name="de Boer W."/>
            <person name="van Veen J.A."/>
            <person name="de Graaff L.H."/>
            <person name="van den Berg M."/>
            <person name="Leveau J.H."/>
        </authorList>
    </citation>
    <scope>NUCLEOTIDE SEQUENCE [LARGE SCALE GENOMIC DNA]</scope>
    <source>
        <strain evidence="1 2">Ter331</strain>
    </source>
</reference>